<gene>
    <name evidence="1" type="ORF">BPO_p0022</name>
</gene>
<protein>
    <submittedName>
        <fullName evidence="1">Uncharacterized protein</fullName>
    </submittedName>
</protein>
<organism evidence="1 2">
    <name type="scientific">Bergeyella porcorum</name>
    <dbReference type="NCBI Taxonomy" id="1735111"/>
    <lineage>
        <taxon>Bacteria</taxon>
        <taxon>Pseudomonadati</taxon>
        <taxon>Bacteroidota</taxon>
        <taxon>Flavobacteriia</taxon>
        <taxon>Flavobacteriales</taxon>
        <taxon>Weeksellaceae</taxon>
        <taxon>Bergeyella</taxon>
    </lineage>
</organism>
<geneLocation type="plasmid" evidence="1 2">
    <name>pQD2021</name>
</geneLocation>
<proteinExistence type="predicted"/>
<dbReference type="Proteomes" id="UP001432059">
    <property type="component" value="Plasmid pQD2021"/>
</dbReference>
<reference evidence="1" key="1">
    <citation type="submission" date="2023-10" db="EMBL/GenBank/DDBJ databases">
        <title>Characterization and whole genome sequencing of a novel strain of Bergeyella porcorum QD2021 isolated from pig.</title>
        <authorList>
            <person name="Liu G."/>
            <person name="Chen C."/>
            <person name="Han X."/>
        </authorList>
    </citation>
    <scope>NUCLEOTIDE SEQUENCE</scope>
    <source>
        <strain evidence="1">QD2021</strain>
        <plasmid evidence="1">pQD2021</plasmid>
    </source>
</reference>
<evidence type="ECO:0000313" key="1">
    <source>
        <dbReference type="EMBL" id="WOC53105.1"/>
    </source>
</evidence>
<dbReference type="AlphaFoldDB" id="A0AAU0F8G3"/>
<accession>A0AAU0F8G3</accession>
<dbReference type="KEGG" id="bpor:BPO_p0022"/>
<keyword evidence="2" id="KW-1185">Reference proteome</keyword>
<dbReference type="EMBL" id="CP136427">
    <property type="protein sequence ID" value="WOC53105.1"/>
    <property type="molecule type" value="Genomic_DNA"/>
</dbReference>
<evidence type="ECO:0000313" key="2">
    <source>
        <dbReference type="Proteomes" id="UP001432059"/>
    </source>
</evidence>
<sequence>MILIFGGAKAKIAKGSSIRDACKAQRVFTKGQYRAVV</sequence>
<keyword evidence="1" id="KW-0614">Plasmid</keyword>
<name>A0AAU0F8G3_9FLAO</name>